<evidence type="ECO:0000313" key="1">
    <source>
        <dbReference type="EMBL" id="PBK73940.1"/>
    </source>
</evidence>
<keyword evidence="2" id="KW-1185">Reference proteome</keyword>
<organism evidence="1 2">
    <name type="scientific">Armillaria solidipes</name>
    <dbReference type="NCBI Taxonomy" id="1076256"/>
    <lineage>
        <taxon>Eukaryota</taxon>
        <taxon>Fungi</taxon>
        <taxon>Dikarya</taxon>
        <taxon>Basidiomycota</taxon>
        <taxon>Agaricomycotina</taxon>
        <taxon>Agaricomycetes</taxon>
        <taxon>Agaricomycetidae</taxon>
        <taxon>Agaricales</taxon>
        <taxon>Marasmiineae</taxon>
        <taxon>Physalacriaceae</taxon>
        <taxon>Armillaria</taxon>
    </lineage>
</organism>
<dbReference type="EMBL" id="KZ293419">
    <property type="protein sequence ID" value="PBK73940.1"/>
    <property type="molecule type" value="Genomic_DNA"/>
</dbReference>
<sequence>MDKRIPIPLELIDIIISECHLDISTLRSCSLVSRSWSPLAQSHLFSHVRIEPEGLSTFPGGLYSTDNFSYHVEYQGVPSANFSHCGKLATFAALLKSTPHLGPFVRELHVGAYLDEVWPRDSGDIREIVNILLPRLFSLTIKFHKLQSWEELPIIAISESPKLTYLELSHILFPSVSSFLIFLGTLPALRDLILDGDVCIENATSISQVQIVRSKPQLRALTVHTTPSSYCTILDCLLSPSSPIDVAAIQSLSLFCRLRDKITPNTAVTHSTTQLLTHISGPLEHLRLPVTLTGPLFKSISASQLQSLYICSQARVPKCLKWLIQTLSQPSPLALTSLSIDVLHTTLFCDDRFEATTKLWNDLAAVLDSSGVNVRSIAVRIKGVSRFARMGAQAQDVMKILNGHGAGLEAEVNYYRGDVVYSGKSGLRRRTAGLTSDFDFRVIFGFALHCATVSCTDGLGSYLGCLTDALVLHFLRLVVGLIPVS</sequence>
<name>A0A2H3BWE6_9AGAR</name>
<dbReference type="AlphaFoldDB" id="A0A2H3BWE6"/>
<dbReference type="Proteomes" id="UP000218334">
    <property type="component" value="Unassembled WGS sequence"/>
</dbReference>
<proteinExistence type="predicted"/>
<gene>
    <name evidence="1" type="ORF">ARMSODRAFT_565250</name>
</gene>
<evidence type="ECO:0000313" key="2">
    <source>
        <dbReference type="Proteomes" id="UP000218334"/>
    </source>
</evidence>
<accession>A0A2H3BWE6</accession>
<evidence type="ECO:0008006" key="3">
    <source>
        <dbReference type="Google" id="ProtNLM"/>
    </source>
</evidence>
<protein>
    <recommendedName>
        <fullName evidence="3">F-box domain-containing protein</fullName>
    </recommendedName>
</protein>
<reference evidence="2" key="1">
    <citation type="journal article" date="2017" name="Nat. Ecol. Evol.">
        <title>Genome expansion and lineage-specific genetic innovations in the forest pathogenic fungi Armillaria.</title>
        <authorList>
            <person name="Sipos G."/>
            <person name="Prasanna A.N."/>
            <person name="Walter M.C."/>
            <person name="O'Connor E."/>
            <person name="Balint B."/>
            <person name="Krizsan K."/>
            <person name="Kiss B."/>
            <person name="Hess J."/>
            <person name="Varga T."/>
            <person name="Slot J."/>
            <person name="Riley R."/>
            <person name="Boka B."/>
            <person name="Rigling D."/>
            <person name="Barry K."/>
            <person name="Lee J."/>
            <person name="Mihaltcheva S."/>
            <person name="LaButti K."/>
            <person name="Lipzen A."/>
            <person name="Waldron R."/>
            <person name="Moloney N.M."/>
            <person name="Sperisen C."/>
            <person name="Kredics L."/>
            <person name="Vagvoelgyi C."/>
            <person name="Patrignani A."/>
            <person name="Fitzpatrick D."/>
            <person name="Nagy I."/>
            <person name="Doyle S."/>
            <person name="Anderson J.B."/>
            <person name="Grigoriev I.V."/>
            <person name="Gueldener U."/>
            <person name="Muensterkoetter M."/>
            <person name="Nagy L.G."/>
        </authorList>
    </citation>
    <scope>NUCLEOTIDE SEQUENCE [LARGE SCALE GENOMIC DNA]</scope>
    <source>
        <strain evidence="2">28-4</strain>
    </source>
</reference>